<dbReference type="EMBL" id="FMSV02000418">
    <property type="protein sequence ID" value="SEH06007.1"/>
    <property type="molecule type" value="Genomic_DNA"/>
</dbReference>
<dbReference type="InterPro" id="IPR011335">
    <property type="entry name" value="Restrct_endonuc-II-like"/>
</dbReference>
<dbReference type="InterPro" id="IPR012296">
    <property type="entry name" value="Nuclease_put_TT1808"/>
</dbReference>
<sequence>MSAANNLQSPPDAKAYLASERKAKERHEFVDGIIYAMSGASEAHNLITANITSELHFQMKCRPCKTYSSDMRVKIDTAGHYVYPDVIALCDKAKLEDAHGDTLLNPAVIFEVLSESTETYDRGRKFSLYRELGSVREYLLVAQDKQHIEHYRRQADGQWLLRVLDEADGKINLESLDCTLEMVDIYAKVALK</sequence>
<dbReference type="InterPro" id="IPR008538">
    <property type="entry name" value="Uma2"/>
</dbReference>
<gene>
    <name evidence="2" type="ORF">MBHS_01862</name>
</gene>
<dbReference type="Proteomes" id="UP000236724">
    <property type="component" value="Unassembled WGS sequence"/>
</dbReference>
<dbReference type="Gene3D" id="3.90.1570.10">
    <property type="entry name" value="tt1808, chain A"/>
    <property type="match status" value="1"/>
</dbReference>
<dbReference type="Pfam" id="PF05685">
    <property type="entry name" value="Uma2"/>
    <property type="match status" value="1"/>
</dbReference>
<protein>
    <recommendedName>
        <fullName evidence="1">Putative restriction endonuclease domain-containing protein</fullName>
    </recommendedName>
</protein>
<name>A0A1H6F791_9GAMM</name>
<dbReference type="AlphaFoldDB" id="A0A1H6F791"/>
<dbReference type="RefSeq" id="WP_103919846.1">
    <property type="nucleotide sequence ID" value="NZ_FMSV02000418.1"/>
</dbReference>
<accession>A0A1H6F791</accession>
<dbReference type="SUPFAM" id="SSF52980">
    <property type="entry name" value="Restriction endonuclease-like"/>
    <property type="match status" value="1"/>
</dbReference>
<dbReference type="PANTHER" id="PTHR36558:SF1">
    <property type="entry name" value="RESTRICTION ENDONUCLEASE DOMAIN-CONTAINING PROTEIN-RELATED"/>
    <property type="match status" value="1"/>
</dbReference>
<dbReference type="PANTHER" id="PTHR36558">
    <property type="entry name" value="GLR1098 PROTEIN"/>
    <property type="match status" value="1"/>
</dbReference>
<proteinExistence type="predicted"/>
<evidence type="ECO:0000313" key="3">
    <source>
        <dbReference type="Proteomes" id="UP000236724"/>
    </source>
</evidence>
<keyword evidence="3" id="KW-1185">Reference proteome</keyword>
<evidence type="ECO:0000313" key="2">
    <source>
        <dbReference type="EMBL" id="SEH06007.1"/>
    </source>
</evidence>
<dbReference type="CDD" id="cd06260">
    <property type="entry name" value="DUF820-like"/>
    <property type="match status" value="1"/>
</dbReference>
<reference evidence="2 3" key="1">
    <citation type="submission" date="2016-10" db="EMBL/GenBank/DDBJ databases">
        <authorList>
            <person name="de Groot N.N."/>
        </authorList>
    </citation>
    <scope>NUCLEOTIDE SEQUENCE [LARGE SCALE GENOMIC DNA]</scope>
    <source>
        <strain evidence="2">MBHS1</strain>
    </source>
</reference>
<organism evidence="2 3">
    <name type="scientific">Candidatus Venteria ishoeyi</name>
    <dbReference type="NCBI Taxonomy" id="1899563"/>
    <lineage>
        <taxon>Bacteria</taxon>
        <taxon>Pseudomonadati</taxon>
        <taxon>Pseudomonadota</taxon>
        <taxon>Gammaproteobacteria</taxon>
        <taxon>Thiotrichales</taxon>
        <taxon>Thiotrichaceae</taxon>
        <taxon>Venteria</taxon>
    </lineage>
</organism>
<feature type="domain" description="Putative restriction endonuclease" evidence="1">
    <location>
        <begin position="15"/>
        <end position="175"/>
    </location>
</feature>
<dbReference type="OrthoDB" id="26750at2"/>
<evidence type="ECO:0000259" key="1">
    <source>
        <dbReference type="Pfam" id="PF05685"/>
    </source>
</evidence>